<dbReference type="InterPro" id="IPR001073">
    <property type="entry name" value="C1q_dom"/>
</dbReference>
<evidence type="ECO:0000256" key="1">
    <source>
        <dbReference type="ARBA" id="ARBA00004613"/>
    </source>
</evidence>
<comment type="subcellular location">
    <subcellularLocation>
        <location evidence="1">Secreted</location>
    </subcellularLocation>
</comment>
<accession>A0ABY7FHN1</accession>
<dbReference type="Proteomes" id="UP001164746">
    <property type="component" value="Chromosome 12"/>
</dbReference>
<proteinExistence type="predicted"/>
<feature type="chain" id="PRO_5046408240" evidence="5">
    <location>
        <begin position="20"/>
        <end position="246"/>
    </location>
</feature>
<keyword evidence="3 5" id="KW-0732">Signal</keyword>
<organism evidence="7 8">
    <name type="scientific">Mya arenaria</name>
    <name type="common">Soft-shell clam</name>
    <dbReference type="NCBI Taxonomy" id="6604"/>
    <lineage>
        <taxon>Eukaryota</taxon>
        <taxon>Metazoa</taxon>
        <taxon>Spiralia</taxon>
        <taxon>Lophotrochozoa</taxon>
        <taxon>Mollusca</taxon>
        <taxon>Bivalvia</taxon>
        <taxon>Autobranchia</taxon>
        <taxon>Heteroconchia</taxon>
        <taxon>Euheterodonta</taxon>
        <taxon>Imparidentia</taxon>
        <taxon>Neoheterodontei</taxon>
        <taxon>Myida</taxon>
        <taxon>Myoidea</taxon>
        <taxon>Myidae</taxon>
        <taxon>Mya</taxon>
    </lineage>
</organism>
<dbReference type="PROSITE" id="PS50871">
    <property type="entry name" value="C1Q"/>
    <property type="match status" value="1"/>
</dbReference>
<gene>
    <name evidence="7" type="ORF">MAR_015667</name>
</gene>
<keyword evidence="2" id="KW-0964">Secreted</keyword>
<keyword evidence="8" id="KW-1185">Reference proteome</keyword>
<evidence type="ECO:0000313" key="8">
    <source>
        <dbReference type="Proteomes" id="UP001164746"/>
    </source>
</evidence>
<reference evidence="7" key="1">
    <citation type="submission" date="2022-11" db="EMBL/GenBank/DDBJ databases">
        <title>Centuries of genome instability and evolution in soft-shell clam transmissible cancer (bioRxiv).</title>
        <authorList>
            <person name="Hart S.F.M."/>
            <person name="Yonemitsu M.A."/>
            <person name="Giersch R.M."/>
            <person name="Beal B.F."/>
            <person name="Arriagada G."/>
            <person name="Davis B.W."/>
            <person name="Ostrander E.A."/>
            <person name="Goff S.P."/>
            <person name="Metzger M.J."/>
        </authorList>
    </citation>
    <scope>NUCLEOTIDE SEQUENCE</scope>
    <source>
        <strain evidence="7">MELC-2E11</strain>
        <tissue evidence="7">Siphon/mantle</tissue>
    </source>
</reference>
<dbReference type="EMBL" id="CP111023">
    <property type="protein sequence ID" value="WAR21693.1"/>
    <property type="molecule type" value="Genomic_DNA"/>
</dbReference>
<evidence type="ECO:0000256" key="4">
    <source>
        <dbReference type="SAM" id="MobiDB-lite"/>
    </source>
</evidence>
<dbReference type="Gene3D" id="2.60.120.40">
    <property type="match status" value="1"/>
</dbReference>
<dbReference type="SUPFAM" id="SSF49842">
    <property type="entry name" value="TNF-like"/>
    <property type="match status" value="1"/>
</dbReference>
<evidence type="ECO:0000313" key="7">
    <source>
        <dbReference type="EMBL" id="WAR21693.1"/>
    </source>
</evidence>
<sequence length="246" mass="27380">MKTLLPSLFLFGIFQVSNGNVMETRLELLEKQMKEVLEREAHTKRENEELQATVASQQSIIVELQATVNEQSDRIEALESERVDSEQGGAFQDSTQMHDTPKSDVINGGKYARSGIISRRQPPEMMVAFSAVKVAIQSSIGLNQNIIFENVILNQGNGFHSQHGVFIAPQTACYTTATLLSHNAAIIHDGNIVAKMHGYQWEQFSQTVIIAVNAGDEIYIRNIAHDHETISGDSFSTFSGFLLWQL</sequence>
<protein>
    <submittedName>
        <fullName evidence="7">C1QT3-like protein</fullName>
    </submittedName>
</protein>
<dbReference type="PANTHER" id="PTHR22923:SF89">
    <property type="entry name" value="CEREBELLIN 18"/>
    <property type="match status" value="1"/>
</dbReference>
<dbReference type="PANTHER" id="PTHR22923">
    <property type="entry name" value="CEREBELLIN-RELATED"/>
    <property type="match status" value="1"/>
</dbReference>
<feature type="domain" description="C1q" evidence="6">
    <location>
        <begin position="122"/>
        <end position="246"/>
    </location>
</feature>
<dbReference type="SMART" id="SM00110">
    <property type="entry name" value="C1Q"/>
    <property type="match status" value="1"/>
</dbReference>
<evidence type="ECO:0000259" key="6">
    <source>
        <dbReference type="PROSITE" id="PS50871"/>
    </source>
</evidence>
<evidence type="ECO:0000256" key="2">
    <source>
        <dbReference type="ARBA" id="ARBA00022525"/>
    </source>
</evidence>
<dbReference type="Pfam" id="PF00386">
    <property type="entry name" value="C1q"/>
    <property type="match status" value="1"/>
</dbReference>
<evidence type="ECO:0000256" key="3">
    <source>
        <dbReference type="ARBA" id="ARBA00022729"/>
    </source>
</evidence>
<dbReference type="InterPro" id="IPR008983">
    <property type="entry name" value="Tumour_necrosis_fac-like_dom"/>
</dbReference>
<dbReference type="InterPro" id="IPR050822">
    <property type="entry name" value="Cerebellin_Synaptic_Org"/>
</dbReference>
<feature type="signal peptide" evidence="5">
    <location>
        <begin position="1"/>
        <end position="19"/>
    </location>
</feature>
<feature type="region of interest" description="Disordered" evidence="4">
    <location>
        <begin position="80"/>
        <end position="105"/>
    </location>
</feature>
<evidence type="ECO:0000256" key="5">
    <source>
        <dbReference type="SAM" id="SignalP"/>
    </source>
</evidence>
<name>A0ABY7FHN1_MYAAR</name>